<dbReference type="RefSeq" id="XP_046058839.1">
    <property type="nucleotide sequence ID" value="XM_046207146.1"/>
</dbReference>
<evidence type="ECO:0000313" key="1">
    <source>
        <dbReference type="EMBL" id="KAH3661735.1"/>
    </source>
</evidence>
<dbReference type="Proteomes" id="UP000769157">
    <property type="component" value="Unassembled WGS sequence"/>
</dbReference>
<accession>A0A9P8NYA6</accession>
<proteinExistence type="predicted"/>
<sequence length="89" mass="10147">MTCSDRYLSTASLFKEIRSCAICFTIKIALKEHLVSLKLMIWHNRFNSGAKRFKSPKMISLVFNCLWFKLAGACWPTRSINILSTTAVS</sequence>
<dbReference type="AlphaFoldDB" id="A0A9P8NYA6"/>
<gene>
    <name evidence="1" type="ORF">OGAPHI_005913</name>
</gene>
<keyword evidence="2" id="KW-1185">Reference proteome</keyword>
<dbReference type="GeneID" id="70237877"/>
<reference evidence="1" key="2">
    <citation type="submission" date="2021-01" db="EMBL/GenBank/DDBJ databases">
        <authorList>
            <person name="Schikora-Tamarit M.A."/>
        </authorList>
    </citation>
    <scope>NUCLEOTIDE SEQUENCE</scope>
    <source>
        <strain evidence="1">CBS6075</strain>
    </source>
</reference>
<dbReference type="EMBL" id="JAEUBE010000414">
    <property type="protein sequence ID" value="KAH3661735.1"/>
    <property type="molecule type" value="Genomic_DNA"/>
</dbReference>
<reference evidence="1" key="1">
    <citation type="journal article" date="2021" name="Open Biol.">
        <title>Shared evolutionary footprints suggest mitochondrial oxidative damage underlies multiple complex I losses in fungi.</title>
        <authorList>
            <person name="Schikora-Tamarit M.A."/>
            <person name="Marcet-Houben M."/>
            <person name="Nosek J."/>
            <person name="Gabaldon T."/>
        </authorList>
    </citation>
    <scope>NUCLEOTIDE SEQUENCE</scope>
    <source>
        <strain evidence="1">CBS6075</strain>
    </source>
</reference>
<name>A0A9P8NYA6_9ASCO</name>
<organism evidence="1 2">
    <name type="scientific">Ogataea philodendri</name>
    <dbReference type="NCBI Taxonomy" id="1378263"/>
    <lineage>
        <taxon>Eukaryota</taxon>
        <taxon>Fungi</taxon>
        <taxon>Dikarya</taxon>
        <taxon>Ascomycota</taxon>
        <taxon>Saccharomycotina</taxon>
        <taxon>Pichiomycetes</taxon>
        <taxon>Pichiales</taxon>
        <taxon>Pichiaceae</taxon>
        <taxon>Ogataea</taxon>
    </lineage>
</organism>
<comment type="caution">
    <text evidence="1">The sequence shown here is derived from an EMBL/GenBank/DDBJ whole genome shotgun (WGS) entry which is preliminary data.</text>
</comment>
<protein>
    <submittedName>
        <fullName evidence="1">Uncharacterized protein</fullName>
    </submittedName>
</protein>
<evidence type="ECO:0000313" key="2">
    <source>
        <dbReference type="Proteomes" id="UP000769157"/>
    </source>
</evidence>